<evidence type="ECO:0000313" key="2">
    <source>
        <dbReference type="EMBL" id="PFH62405.1"/>
    </source>
</evidence>
<dbReference type="GO" id="GO:0007035">
    <property type="term" value="P:vacuolar acidification"/>
    <property type="evidence" value="ECO:0007669"/>
    <property type="project" value="TreeGrafter"/>
</dbReference>
<dbReference type="Proteomes" id="UP000037136">
    <property type="component" value="Unassembled WGS sequence"/>
</dbReference>
<feature type="domain" description="RAVE complex protein Rav1 C-terminal" evidence="1">
    <location>
        <begin position="610"/>
        <end position="1242"/>
    </location>
</feature>
<keyword evidence="3" id="KW-1185">Reference proteome</keyword>
<dbReference type="SUPFAM" id="SSF50978">
    <property type="entry name" value="WD40 repeat-like"/>
    <property type="match status" value="2"/>
</dbReference>
<reference evidence="2 3" key="1">
    <citation type="journal article" date="2015" name="BMC Genomics">
        <title>Gene expression during zombie ant biting behavior reflects the complexity underlying fungal parasitic behavioral manipulation.</title>
        <authorList>
            <person name="de Bekker C."/>
            <person name="Ohm R.A."/>
            <person name="Loreto R.G."/>
            <person name="Sebastian A."/>
            <person name="Albert I."/>
            <person name="Merrow M."/>
            <person name="Brachmann A."/>
            <person name="Hughes D.P."/>
        </authorList>
    </citation>
    <scope>NUCLEOTIDE SEQUENCE [LARGE SCALE GENOMIC DNA]</scope>
    <source>
        <strain evidence="2 3">SC16a</strain>
    </source>
</reference>
<gene>
    <name evidence="2" type="ORF">XA68_13631</name>
</gene>
<accession>A0A2A9PLP0</accession>
<organism evidence="2 3">
    <name type="scientific">Ophiocordyceps unilateralis</name>
    <name type="common">Zombie-ant fungus</name>
    <name type="synonym">Torrubia unilateralis</name>
    <dbReference type="NCBI Taxonomy" id="268505"/>
    <lineage>
        <taxon>Eukaryota</taxon>
        <taxon>Fungi</taxon>
        <taxon>Dikarya</taxon>
        <taxon>Ascomycota</taxon>
        <taxon>Pezizomycotina</taxon>
        <taxon>Sordariomycetes</taxon>
        <taxon>Hypocreomycetidae</taxon>
        <taxon>Hypocreales</taxon>
        <taxon>Ophiocordycipitaceae</taxon>
        <taxon>Ophiocordyceps</taxon>
    </lineage>
</organism>
<dbReference type="PANTHER" id="PTHR13950">
    <property type="entry name" value="RABCONNECTIN-RELATED"/>
    <property type="match status" value="1"/>
</dbReference>
<protein>
    <recommendedName>
        <fullName evidence="1">RAVE complex protein Rav1 C-terminal domain-containing protein</fullName>
    </recommendedName>
</protein>
<dbReference type="OrthoDB" id="342131at2759"/>
<name>A0A2A9PLP0_OPHUN</name>
<evidence type="ECO:0000313" key="3">
    <source>
        <dbReference type="Proteomes" id="UP000037136"/>
    </source>
</evidence>
<dbReference type="GO" id="GO:0043291">
    <property type="term" value="C:RAVE complex"/>
    <property type="evidence" value="ECO:0007669"/>
    <property type="project" value="TreeGrafter"/>
</dbReference>
<dbReference type="InterPro" id="IPR022033">
    <property type="entry name" value="Rav1p_C"/>
</dbReference>
<dbReference type="InterPro" id="IPR015943">
    <property type="entry name" value="WD40/YVTN_repeat-like_dom_sf"/>
</dbReference>
<dbReference type="STRING" id="268505.A0A2A9PLP0"/>
<reference evidence="2 3" key="2">
    <citation type="journal article" date="2017" name="Sci. Rep.">
        <title>Ant-infecting Ophiocordyceps genomes reveal a high diversity of potential behavioral manipulation genes and a possible major role for enterotoxins.</title>
        <authorList>
            <person name="de Bekker C."/>
            <person name="Ohm R.A."/>
            <person name="Evans H.C."/>
            <person name="Brachmann A."/>
            <person name="Hughes D.P."/>
        </authorList>
    </citation>
    <scope>NUCLEOTIDE SEQUENCE [LARGE SCALE GENOMIC DNA]</scope>
    <source>
        <strain evidence="2 3">SC16a</strain>
    </source>
</reference>
<dbReference type="PANTHER" id="PTHR13950:SF9">
    <property type="entry name" value="RABCONNECTIN-3A"/>
    <property type="match status" value="1"/>
</dbReference>
<sequence>MITVLPGQPQTRLQGLTSGVWNNRHYYAYISGSAFTILDGAQTLLQTIYDDNADHQLDAIVLDESCGKIATCTAREVRLYQPLEWGDKAVKWSLQACFDIPDVSPEAACSLSWGCTEELLVASGSLSFFTTKAQPTCFWDTKLPNSAKLALVSHDSSYIVCVGRSDQLPKVWRRLTYGHDEVRFDVTYLEHPDVVTSARWRKAHRPVNAVETNVLYTLCLDSVIRIWIPTDTSDGRHWQVWGSVSLNAPSLTGRLPSTSQFVCFIDGCNFMAPVKRGILSQVPDNHNSDSDSQSHSVVVPHQGSSDICLSIDRRGCLSVWAFENLGCGDNDSSRVSNVAQVWSEEFKTLGGFLQTSSFPHTQTRCSYDECDGTLHILFHTFDGRIAVFKSRFTDLLNPAADGRRLTLRAVWMGHSGPIRKIIRNYSGRAIMSRTNDGECIVWQHSWRSGNATDLTLSRRSFTCERVHVRFVCILHQGDFAAFLSDDTISFWDCRLETASRLAQLPMQIPGKPLCLIKLPRPEAGESKIAHVATITSGRQGIVWEVNCPHQLGDPVQRCSAVIREFCHFDLGTAEELKHVLPVDPAGSLPLLSNFLDIFARDVAISYTHTGRVDFWTARVELARRSVDWLSTSSTETGVCNPALASGSVLKKAALVNSTRSQITIWDIGGSRLEFQEDYDSDAIQDLDWTSTPDSQSILAVGFQNRVVLLSQMRFDYMNKGPAWAPIREISVRQLTPHPIGDSTWLGDGHLVIGAGNQLFVYDRRAGGGESLMADVRLAHRQDGTWDLFEAVRKFNGPLPVFHPQFLSQCILAGKTTLVRHILAALNKTLRYLVPGEPVDDYLGLDLQEFYTTNVMVNRSSDKAKSQLREGLGGEDHEDEFSERTASSINEKLVQIGVPQLSGHEQIQLADMVECVAVVERHRRSLDENGARYMLFCRQNALRKGRTSEMQLSWREMNWAFHSSSQDLLVDFVSRQSHGKMLWEHARESGMFMWLSDLNAVKLQFEVIARNIYTEPEVKDPVGCSLFYLALRKKGVLQGLWRTASWNKEQAATRRLLANNFEDPRWRTTALKNAYALLSKRRFEYAAAFFLLADHLEDAAEICLRQLRDMQLGIAIIRVFEGDGGPVLRKILREEVLPEAAQQGNRWLASWAFWMLGRKDMAVRALIMPVHALLGTPCSPDLRSRFFLTDDPALVVLYSQLRQQTLQTLRGASKVTPKLEWEFVLHSAKLYDRMGCDLLGLDLVRNWEFQQHTAAGFGGDVNPLKILRRRSSLIVDDMPSMSWAIEAQAGKDDAKPPPAAMSPSFQEPDAATLLDSFGL</sequence>
<dbReference type="EMBL" id="LAZP02000029">
    <property type="protein sequence ID" value="PFH62405.1"/>
    <property type="molecule type" value="Genomic_DNA"/>
</dbReference>
<comment type="caution">
    <text evidence="2">The sequence shown here is derived from an EMBL/GenBank/DDBJ whole genome shotgun (WGS) entry which is preliminary data.</text>
</comment>
<proteinExistence type="predicted"/>
<dbReference type="Gene3D" id="2.130.10.10">
    <property type="entry name" value="YVTN repeat-like/Quinoprotein amine dehydrogenase"/>
    <property type="match status" value="1"/>
</dbReference>
<dbReference type="InterPro" id="IPR036322">
    <property type="entry name" value="WD40_repeat_dom_sf"/>
</dbReference>
<dbReference type="Pfam" id="PF12234">
    <property type="entry name" value="Rav1p_C"/>
    <property type="match status" value="1"/>
</dbReference>
<evidence type="ECO:0000259" key="1">
    <source>
        <dbReference type="Pfam" id="PF12234"/>
    </source>
</evidence>
<dbReference type="InterPro" id="IPR052208">
    <property type="entry name" value="DmX-like/RAVE_component"/>
</dbReference>